<comment type="caution">
    <text evidence="2">The sequence shown here is derived from an EMBL/GenBank/DDBJ whole genome shotgun (WGS) entry which is preliminary data.</text>
</comment>
<evidence type="ECO:0000313" key="3">
    <source>
        <dbReference type="Proteomes" id="UP000785679"/>
    </source>
</evidence>
<dbReference type="AlphaFoldDB" id="A0A8J8SU88"/>
<keyword evidence="3" id="KW-1185">Reference proteome</keyword>
<keyword evidence="1" id="KW-0812">Transmembrane</keyword>
<keyword evidence="1" id="KW-1133">Transmembrane helix</keyword>
<dbReference type="EMBL" id="RRYP01030708">
    <property type="protein sequence ID" value="TNV71102.1"/>
    <property type="molecule type" value="Genomic_DNA"/>
</dbReference>
<name>A0A8J8SU88_HALGN</name>
<keyword evidence="1" id="KW-0472">Membrane</keyword>
<reference evidence="2" key="1">
    <citation type="submission" date="2019-06" db="EMBL/GenBank/DDBJ databases">
        <authorList>
            <person name="Zheng W."/>
        </authorList>
    </citation>
    <scope>NUCLEOTIDE SEQUENCE</scope>
    <source>
        <strain evidence="2">QDHG01</strain>
    </source>
</reference>
<evidence type="ECO:0000313" key="2">
    <source>
        <dbReference type="EMBL" id="TNV71102.1"/>
    </source>
</evidence>
<dbReference type="Proteomes" id="UP000785679">
    <property type="component" value="Unassembled WGS sequence"/>
</dbReference>
<proteinExistence type="predicted"/>
<organism evidence="2 3">
    <name type="scientific">Halteria grandinella</name>
    <dbReference type="NCBI Taxonomy" id="5974"/>
    <lineage>
        <taxon>Eukaryota</taxon>
        <taxon>Sar</taxon>
        <taxon>Alveolata</taxon>
        <taxon>Ciliophora</taxon>
        <taxon>Intramacronucleata</taxon>
        <taxon>Spirotrichea</taxon>
        <taxon>Stichotrichia</taxon>
        <taxon>Sporadotrichida</taxon>
        <taxon>Halteriidae</taxon>
        <taxon>Halteria</taxon>
    </lineage>
</organism>
<accession>A0A8J8SU88</accession>
<sequence>MMQKQLNNFMRNAMKRNCTQIYLQLQTRNSSLRKSKRISDNKNGPSLAQQFICILILMPFQSQFHYLLFFYGVTMRKIRRHYQIHDSNQLARHCWLLIVCKLRPFQYCWNSCLTKNRFLAKITENGRMKTRNSDQKYIIIMVAAFSFGTSEQRPPPKVEQAPGVGVSKSHYLGLQPRQISKLETPLVEVNQSVKLGSEQAQGINNKCFINLDQDNMSRHKRQWYYFI</sequence>
<evidence type="ECO:0000256" key="1">
    <source>
        <dbReference type="SAM" id="Phobius"/>
    </source>
</evidence>
<gene>
    <name evidence="2" type="ORF">FGO68_gene14021</name>
</gene>
<protein>
    <submittedName>
        <fullName evidence="2">Uncharacterized protein</fullName>
    </submittedName>
</protein>
<feature type="transmembrane region" description="Helical" evidence="1">
    <location>
        <begin position="47"/>
        <end position="71"/>
    </location>
</feature>